<keyword evidence="2" id="KW-1185">Reference proteome</keyword>
<protein>
    <submittedName>
        <fullName evidence="1">Uncharacterized protein</fullName>
    </submittedName>
</protein>
<evidence type="ECO:0000313" key="1">
    <source>
        <dbReference type="EMBL" id="SCF36775.1"/>
    </source>
</evidence>
<dbReference type="AlphaFoldDB" id="A0A1C4ZV09"/>
<reference evidence="2" key="1">
    <citation type="submission" date="2016-06" db="EMBL/GenBank/DDBJ databases">
        <authorList>
            <person name="Varghese N."/>
            <person name="Submissions Spin"/>
        </authorList>
    </citation>
    <scope>NUCLEOTIDE SEQUENCE [LARGE SCALE GENOMIC DNA]</scope>
    <source>
        <strain evidence="2">DSM 43816</strain>
    </source>
</reference>
<organism evidence="1 2">
    <name type="scientific">Micromonospora echinospora</name>
    <name type="common">Micromonospora purpurea</name>
    <dbReference type="NCBI Taxonomy" id="1877"/>
    <lineage>
        <taxon>Bacteria</taxon>
        <taxon>Bacillati</taxon>
        <taxon>Actinomycetota</taxon>
        <taxon>Actinomycetes</taxon>
        <taxon>Micromonosporales</taxon>
        <taxon>Micromonosporaceae</taxon>
        <taxon>Micromonospora</taxon>
    </lineage>
</organism>
<accession>A0A1C4ZV09</accession>
<evidence type="ECO:0000313" key="2">
    <source>
        <dbReference type="Proteomes" id="UP000198253"/>
    </source>
</evidence>
<dbReference type="Proteomes" id="UP000198253">
    <property type="component" value="Chromosome I"/>
</dbReference>
<gene>
    <name evidence="1" type="ORF">GA0070618_5821</name>
</gene>
<dbReference type="EMBL" id="LT607413">
    <property type="protein sequence ID" value="SCF36775.1"/>
    <property type="molecule type" value="Genomic_DNA"/>
</dbReference>
<dbReference type="InParanoid" id="A0A1C4ZV09"/>
<name>A0A1C4ZV09_MICEC</name>
<sequence length="157" mass="17285">MAEAIGEKIARAVGGLAEHGLAVNVEGKGEGRVYRIRGKGCRLTVEVGRRGLSLGFTLDRQEASPELTYHVDTDLYDISDQKQQWFAVEIEDEIASFLGALEGGQVRVSRRPGKAVIVFPRGGGYARVERGRILTSEKHYERLEDAERGDSFLPLLA</sequence>
<dbReference type="OrthoDB" id="3625050at2"/>
<dbReference type="RefSeq" id="WP_143740213.1">
    <property type="nucleotide sequence ID" value="NZ_LT607413.1"/>
</dbReference>
<proteinExistence type="predicted"/>